<evidence type="ECO:0000256" key="4">
    <source>
        <dbReference type="RuleBase" id="RU361235"/>
    </source>
</evidence>
<feature type="domain" description="Carboxylesterase type B" evidence="5">
    <location>
        <begin position="66"/>
        <end position="504"/>
    </location>
</feature>
<dbReference type="GO" id="GO:0004104">
    <property type="term" value="F:cholinesterase activity"/>
    <property type="evidence" value="ECO:0007669"/>
    <property type="project" value="InterPro"/>
</dbReference>
<dbReference type="PANTHER" id="PTHR11559">
    <property type="entry name" value="CARBOXYLESTERASE"/>
    <property type="match status" value="1"/>
</dbReference>
<evidence type="ECO:0000256" key="3">
    <source>
        <dbReference type="PIRSR" id="PIRSR600997-1"/>
    </source>
</evidence>
<dbReference type="InterPro" id="IPR050309">
    <property type="entry name" value="Type-B_Carboxylest/Lipase"/>
</dbReference>
<proteinExistence type="inferred from homology"/>
<feature type="active site" description="Charge relay system" evidence="3">
    <location>
        <position position="368"/>
    </location>
</feature>
<dbReference type="InterPro" id="IPR019826">
    <property type="entry name" value="Carboxylesterase_B_AS"/>
</dbReference>
<dbReference type="PROSITE" id="PS00122">
    <property type="entry name" value="CARBOXYLESTERASE_B_1"/>
    <property type="match status" value="1"/>
</dbReference>
<dbReference type="EMBL" id="JACHMV010000001">
    <property type="protein sequence ID" value="MBB4776115.1"/>
    <property type="molecule type" value="Genomic_DNA"/>
</dbReference>
<gene>
    <name evidence="6" type="ORF">F4557_004533</name>
</gene>
<dbReference type="SUPFAM" id="SSF53474">
    <property type="entry name" value="alpha/beta-Hydrolases"/>
    <property type="match status" value="1"/>
</dbReference>
<dbReference type="Proteomes" id="UP000549343">
    <property type="component" value="Unassembled WGS sequence"/>
</dbReference>
<dbReference type="AlphaFoldDB" id="A0A7W7IFN0"/>
<evidence type="ECO:0000256" key="1">
    <source>
        <dbReference type="ARBA" id="ARBA00005964"/>
    </source>
</evidence>
<reference evidence="6 7" key="1">
    <citation type="submission" date="2020-08" db="EMBL/GenBank/DDBJ databases">
        <title>Sequencing the genomes of 1000 actinobacteria strains.</title>
        <authorList>
            <person name="Klenk H.-P."/>
        </authorList>
    </citation>
    <scope>NUCLEOTIDE SEQUENCE [LARGE SCALE GENOMIC DNA]</scope>
    <source>
        <strain evidence="6 7">DSM 44772</strain>
    </source>
</reference>
<dbReference type="Gene3D" id="3.40.50.1820">
    <property type="entry name" value="alpha/beta hydrolase"/>
    <property type="match status" value="1"/>
</dbReference>
<comment type="caution">
    <text evidence="6">The sequence shown here is derived from an EMBL/GenBank/DDBJ whole genome shotgun (WGS) entry which is preliminary data.</text>
</comment>
<dbReference type="RefSeq" id="WP_221480790.1">
    <property type="nucleotide sequence ID" value="NZ_BAAAHD010000016.1"/>
</dbReference>
<evidence type="ECO:0000313" key="6">
    <source>
        <dbReference type="EMBL" id="MBB4776115.1"/>
    </source>
</evidence>
<sequence>MTLPFRVWRMAVVRCCGGSTIAGGPGVRQHRFRRAEEPVAAAASDRKDLEHVLSCKDGRPMTAEALTAYGAVRGVREDGLAVFRGVPFARPPVGPLRFAAPEPPERWDGARPATAFGPAPPQSSALAPGIPQTTGDDWLTCNVWTPDPGAGGLPVMVWIYGGAYLIGQSSDPGYDGAVLSREGGVVVVTFNYRVAMEGFGQIEGAPANRGLLDQVAALAWVHDNIAAFGGDPGNVTVFGESAGAGSIAALLAMPRASGLFHRAIAQSVPGTFFSAALADDISAVIAAKAGVRPIRQALAEIPPVRLMESVDAVAATMARYPQWGPVAHTPTPFSPVVDGDVLPRTPWAALAAGSARDIPLITGHNRDEYRLFIAMGGLLGKITDEQAATALRTFAPDPRAYRDAHPGAPAETLYELVHSDWLFRMPTLHLAEAQAVAGGPVHLYELAWSANGLGACHGLDVPLVWGNLAGGIADLLIRDATAADQLSSRIRRAWTEFAASGDPGWPVYEPSQRLTHIFDTSPTIAPYPEETSRRLWADHTFTALALTP</sequence>
<dbReference type="InterPro" id="IPR029058">
    <property type="entry name" value="AB_hydrolase_fold"/>
</dbReference>
<dbReference type="EC" id="3.1.1.-" evidence="4"/>
<accession>A0A7W7IFN0</accession>
<evidence type="ECO:0000256" key="2">
    <source>
        <dbReference type="ARBA" id="ARBA00022801"/>
    </source>
</evidence>
<comment type="similarity">
    <text evidence="1 4">Belongs to the type-B carboxylesterase/lipase family.</text>
</comment>
<evidence type="ECO:0000259" key="5">
    <source>
        <dbReference type="Pfam" id="PF00135"/>
    </source>
</evidence>
<protein>
    <recommendedName>
        <fullName evidence="4">Carboxylic ester hydrolase</fullName>
        <ecNumber evidence="4">3.1.1.-</ecNumber>
    </recommendedName>
</protein>
<feature type="active site" description="Acyl-ester intermediate" evidence="3">
    <location>
        <position position="241"/>
    </location>
</feature>
<dbReference type="InterPro" id="IPR002018">
    <property type="entry name" value="CarbesteraseB"/>
</dbReference>
<feature type="active site" description="Charge relay system" evidence="3">
    <location>
        <position position="457"/>
    </location>
</feature>
<keyword evidence="2 4" id="KW-0378">Hydrolase</keyword>
<dbReference type="InterPro" id="IPR000997">
    <property type="entry name" value="Cholinesterase"/>
</dbReference>
<organism evidence="6 7">
    <name type="scientific">Actinomadura livida</name>
    <dbReference type="NCBI Taxonomy" id="79909"/>
    <lineage>
        <taxon>Bacteria</taxon>
        <taxon>Bacillati</taxon>
        <taxon>Actinomycetota</taxon>
        <taxon>Actinomycetes</taxon>
        <taxon>Streptosporangiales</taxon>
        <taxon>Thermomonosporaceae</taxon>
        <taxon>Actinomadura</taxon>
    </lineage>
</organism>
<evidence type="ECO:0000313" key="7">
    <source>
        <dbReference type="Proteomes" id="UP000549343"/>
    </source>
</evidence>
<dbReference type="PRINTS" id="PR00878">
    <property type="entry name" value="CHOLNESTRASE"/>
</dbReference>
<dbReference type="Pfam" id="PF00135">
    <property type="entry name" value="COesterase"/>
    <property type="match status" value="1"/>
</dbReference>
<name>A0A7W7IFN0_9ACTN</name>